<dbReference type="InterPro" id="IPR029071">
    <property type="entry name" value="Ubiquitin-like_domsf"/>
</dbReference>
<dbReference type="SMART" id="SM00147">
    <property type="entry name" value="RasGEF"/>
    <property type="match status" value="1"/>
</dbReference>
<keyword evidence="1 2" id="KW-0344">Guanine-nucleotide releasing factor</keyword>
<dbReference type="Gene3D" id="1.10.10.10">
    <property type="entry name" value="Winged helix-like DNA-binding domain superfamily/Winged helix DNA-binding domain"/>
    <property type="match status" value="1"/>
</dbReference>
<keyword evidence="7" id="KW-1185">Reference proteome</keyword>
<protein>
    <recommendedName>
        <fullName evidence="5">Ras-GEF domain-containing protein</fullName>
    </recommendedName>
</protein>
<dbReference type="InterPro" id="IPR019804">
    <property type="entry name" value="Ras_G-nucl-exch_fac_CS"/>
</dbReference>
<organism evidence="6 7">
    <name type="scientific">Mola mola</name>
    <name type="common">Ocean sunfish</name>
    <name type="synonym">Tetraodon mola</name>
    <dbReference type="NCBI Taxonomy" id="94237"/>
    <lineage>
        <taxon>Eukaryota</taxon>
        <taxon>Metazoa</taxon>
        <taxon>Chordata</taxon>
        <taxon>Craniata</taxon>
        <taxon>Vertebrata</taxon>
        <taxon>Euteleostomi</taxon>
        <taxon>Actinopterygii</taxon>
        <taxon>Neopterygii</taxon>
        <taxon>Teleostei</taxon>
        <taxon>Neoteleostei</taxon>
        <taxon>Acanthomorphata</taxon>
        <taxon>Eupercaria</taxon>
        <taxon>Tetraodontiformes</taxon>
        <taxon>Molidae</taxon>
        <taxon>Mola</taxon>
    </lineage>
</organism>
<feature type="signal peptide" evidence="4">
    <location>
        <begin position="1"/>
        <end position="25"/>
    </location>
</feature>
<feature type="domain" description="Ras-GEF" evidence="5">
    <location>
        <begin position="379"/>
        <end position="606"/>
    </location>
</feature>
<reference evidence="6" key="2">
    <citation type="submission" date="2025-09" db="UniProtKB">
        <authorList>
            <consortium name="Ensembl"/>
        </authorList>
    </citation>
    <scope>IDENTIFICATION</scope>
</reference>
<dbReference type="InterPro" id="IPR001895">
    <property type="entry name" value="RASGEF_cat_dom"/>
</dbReference>
<evidence type="ECO:0000259" key="5">
    <source>
        <dbReference type="PROSITE" id="PS50009"/>
    </source>
</evidence>
<reference evidence="6" key="1">
    <citation type="submission" date="2025-08" db="UniProtKB">
        <authorList>
            <consortium name="Ensembl"/>
        </authorList>
    </citation>
    <scope>IDENTIFICATION</scope>
</reference>
<dbReference type="InterPro" id="IPR023578">
    <property type="entry name" value="Ras_GEF_dom_sf"/>
</dbReference>
<dbReference type="InterPro" id="IPR008937">
    <property type="entry name" value="Ras-like_GEF"/>
</dbReference>
<dbReference type="PROSITE" id="PS00720">
    <property type="entry name" value="RASGEF"/>
    <property type="match status" value="1"/>
</dbReference>
<dbReference type="Pfam" id="PF00617">
    <property type="entry name" value="RasGEF"/>
    <property type="match status" value="1"/>
</dbReference>
<dbReference type="SUPFAM" id="SSF48366">
    <property type="entry name" value="Ras GEF"/>
    <property type="match status" value="1"/>
</dbReference>
<evidence type="ECO:0000256" key="1">
    <source>
        <dbReference type="ARBA" id="ARBA00022658"/>
    </source>
</evidence>
<dbReference type="SUPFAM" id="SSF46785">
    <property type="entry name" value="Winged helix' DNA-binding domain"/>
    <property type="match status" value="1"/>
</dbReference>
<feature type="chain" id="PRO_5018639594" description="Ras-GEF domain-containing protein" evidence="4">
    <location>
        <begin position="26"/>
        <end position="607"/>
    </location>
</feature>
<dbReference type="STRING" id="94237.ENSMMOP00000026308"/>
<dbReference type="InterPro" id="IPR036964">
    <property type="entry name" value="RASGEF_cat_dom_sf"/>
</dbReference>
<dbReference type="Gene3D" id="1.10.840.10">
    <property type="entry name" value="Ras guanine-nucleotide exchange factors catalytic domain"/>
    <property type="match status" value="1"/>
</dbReference>
<dbReference type="InterPro" id="IPR036388">
    <property type="entry name" value="WH-like_DNA-bd_sf"/>
</dbReference>
<proteinExistence type="predicted"/>
<evidence type="ECO:0000256" key="4">
    <source>
        <dbReference type="SAM" id="SignalP"/>
    </source>
</evidence>
<dbReference type="InterPro" id="IPR036390">
    <property type="entry name" value="WH_DNA-bd_sf"/>
</dbReference>
<dbReference type="PROSITE" id="PS50009">
    <property type="entry name" value="RASGEF_CAT"/>
    <property type="match status" value="1"/>
</dbReference>
<keyword evidence="4" id="KW-0732">Signal</keyword>
<dbReference type="GO" id="GO:0005085">
    <property type="term" value="F:guanyl-nucleotide exchange factor activity"/>
    <property type="evidence" value="ECO:0007669"/>
    <property type="project" value="UniProtKB-KW"/>
</dbReference>
<evidence type="ECO:0000256" key="3">
    <source>
        <dbReference type="SAM" id="MobiDB-lite"/>
    </source>
</evidence>
<dbReference type="SUPFAM" id="SSF54236">
    <property type="entry name" value="Ubiquitin-like"/>
    <property type="match status" value="1"/>
</dbReference>
<feature type="region of interest" description="Disordered" evidence="3">
    <location>
        <begin position="121"/>
        <end position="145"/>
    </location>
</feature>
<dbReference type="PANTHER" id="PTHR23113">
    <property type="entry name" value="GUANINE NUCLEOTIDE EXCHANGE FACTOR"/>
    <property type="match status" value="1"/>
</dbReference>
<sequence length="607" mass="69451">AAVRVWQVLLELGVLLSVDQRVVFSDSNSYYQFSFEECDSASCEFRSNEGEWPDAVRLLLQLAPYVQFRSGGEVQSELAAALARKTRKAYEEVFDDEDGSTSEICTFDVPHFRYIDDDDVEEEREGGLRNGSAHTLSSSSSEEDCRNSSSYRYVVVSGTPLKILEHLLSDLRLDDQRGASESRESGKFVDTHTSKQTRLVNIVHWDAENQAVGHEEGKDALFRKRKVLQLVSHWSRLYKDFPKEEEHVRSFMKTLYRCVLEDLYEFPTLDKDLKEFQKLLFICCVYVTADSYLSVHAHPSMEAHELLRIVGLKMDRAEEEMVLAVMSHTVLQPSDCVYSESLTPQAKLMACRRDLTEVLPPLTDSAELSRRPVRLLGINTWDVAAALTHLDWTLFKSIHEQELVYYTLSRAPGTGHTMALSVLLQRCNEVQQWVMSEVLMCVSLNKRVQLLKKFIKIAAHCKTQRNLNSAFAIIMGLNTAAVSRLNQTWEKCPGKFKKLFSELELITDPSLNHKAYREAFKRMKPPKIPFMPLLLKDITFIHEGNKTFHDNLVNFEKLVSWVTSVKSQCNDVIGADSVEVRASVHYLHIIDNQQTLFELSHKLEPRA</sequence>
<name>A0A3Q3X5Q0_MOLML</name>
<evidence type="ECO:0000313" key="7">
    <source>
        <dbReference type="Proteomes" id="UP000261620"/>
    </source>
</evidence>
<dbReference type="GO" id="GO:0007265">
    <property type="term" value="P:Ras protein signal transduction"/>
    <property type="evidence" value="ECO:0007669"/>
    <property type="project" value="TreeGrafter"/>
</dbReference>
<evidence type="ECO:0000313" key="6">
    <source>
        <dbReference type="Ensembl" id="ENSMMOP00000026308.1"/>
    </source>
</evidence>
<dbReference type="CDD" id="cd00155">
    <property type="entry name" value="RasGEF"/>
    <property type="match status" value="1"/>
</dbReference>
<dbReference type="OMA" id="DICSEML"/>
<dbReference type="Gene3D" id="3.10.20.90">
    <property type="entry name" value="Phosphatidylinositol 3-kinase Catalytic Subunit, Chain A, domain 1"/>
    <property type="match status" value="1"/>
</dbReference>
<dbReference type="Ensembl" id="ENSMMOT00000026752.1">
    <property type="protein sequence ID" value="ENSMMOP00000026308.1"/>
    <property type="gene ID" value="ENSMMOG00000019940.1"/>
</dbReference>
<evidence type="ECO:0000256" key="2">
    <source>
        <dbReference type="PROSITE-ProRule" id="PRU00168"/>
    </source>
</evidence>
<accession>A0A3Q3X5Q0</accession>
<dbReference type="PANTHER" id="PTHR23113:SF26">
    <property type="entry name" value="RAP GUANINE NUCLEOTIDE EXCHANGE FACTOR 5"/>
    <property type="match status" value="1"/>
</dbReference>
<dbReference type="GO" id="GO:0005886">
    <property type="term" value="C:plasma membrane"/>
    <property type="evidence" value="ECO:0007669"/>
    <property type="project" value="TreeGrafter"/>
</dbReference>
<dbReference type="AlphaFoldDB" id="A0A3Q3X5Q0"/>
<dbReference type="Gene3D" id="1.20.870.10">
    <property type="entry name" value="Son of sevenless (SoS) protein Chain: S domain 1"/>
    <property type="match status" value="1"/>
</dbReference>
<dbReference type="Proteomes" id="UP000261620">
    <property type="component" value="Unplaced"/>
</dbReference>